<feature type="transmembrane region" description="Helical" evidence="1">
    <location>
        <begin position="117"/>
        <end position="139"/>
    </location>
</feature>
<feature type="transmembrane region" description="Helical" evidence="1">
    <location>
        <begin position="180"/>
        <end position="195"/>
    </location>
</feature>
<dbReference type="EMBL" id="QVLU01000002">
    <property type="protein sequence ID" value="RGE73998.1"/>
    <property type="molecule type" value="Genomic_DNA"/>
</dbReference>
<comment type="caution">
    <text evidence="3">The sequence shown here is derived from an EMBL/GenBank/DDBJ whole genome shotgun (WGS) entry which is preliminary data.</text>
</comment>
<keyword evidence="1" id="KW-0812">Transmembrane</keyword>
<protein>
    <submittedName>
        <fullName evidence="3">Conjugal transfer protein TraX</fullName>
    </submittedName>
</protein>
<feature type="transmembrane region" description="Helical" evidence="1">
    <location>
        <begin position="151"/>
        <end position="173"/>
    </location>
</feature>
<feature type="transmembrane region" description="Helical" evidence="1">
    <location>
        <begin position="58"/>
        <end position="76"/>
    </location>
</feature>
<feature type="transmembrane region" description="Helical" evidence="1">
    <location>
        <begin position="230"/>
        <end position="251"/>
    </location>
</feature>
<reference evidence="3 5" key="1">
    <citation type="submission" date="2018-08" db="EMBL/GenBank/DDBJ databases">
        <title>A genome reference for cultivated species of the human gut microbiota.</title>
        <authorList>
            <person name="Zou Y."/>
            <person name="Xue W."/>
            <person name="Luo G."/>
        </authorList>
    </citation>
    <scope>NUCLEOTIDE SEQUENCE [LARGE SCALE GENOMIC DNA]</scope>
    <source>
        <strain evidence="3 5">AF26-4BH</strain>
        <strain evidence="2">TF05-5AC</strain>
    </source>
</reference>
<dbReference type="AlphaFoldDB" id="A0A3E3J3S7"/>
<evidence type="ECO:0000313" key="2">
    <source>
        <dbReference type="EMBL" id="RGE64223.1"/>
    </source>
</evidence>
<name>A0A3E3J3S7_9FIRM</name>
<evidence type="ECO:0000313" key="5">
    <source>
        <dbReference type="Proteomes" id="UP000261166"/>
    </source>
</evidence>
<sequence>MTTFTLKMIALILMVLDHISYYFPSAPFWFRWLGRGSYPLFLFCMVWGYHYTKNRKRYLLRLYLMSIFMTVFGYALDNCLMVTENGYGNHNIFLPMFLTGVIISTIELFLRDRKKGTLLLIAIFLVQFLYYTIPFIIPFAGNLSGDTLTGIIPSLVLNEYGFDFIVLGVLMYFLREKKDWLCVVYSIFCIYQFSSEMFTSGTGNATQWMMIIALPFMLRYNRQKGPGLKYFFYVFYPAHTFLLFWLANYIFANNG</sequence>
<dbReference type="InterPro" id="IPR008875">
    <property type="entry name" value="TraX"/>
</dbReference>
<keyword evidence="1" id="KW-1133">Transmembrane helix</keyword>
<dbReference type="Pfam" id="PF05857">
    <property type="entry name" value="TraX"/>
    <property type="match status" value="2"/>
</dbReference>
<organism evidence="3 5">
    <name type="scientific">Eisenbergiella massiliensis</name>
    <dbReference type="NCBI Taxonomy" id="1720294"/>
    <lineage>
        <taxon>Bacteria</taxon>
        <taxon>Bacillati</taxon>
        <taxon>Bacillota</taxon>
        <taxon>Clostridia</taxon>
        <taxon>Lachnospirales</taxon>
        <taxon>Lachnospiraceae</taxon>
        <taxon>Eisenbergiella</taxon>
    </lineage>
</organism>
<keyword evidence="1" id="KW-0472">Membrane</keyword>
<dbReference type="Proteomes" id="UP000261166">
    <property type="component" value="Unassembled WGS sequence"/>
</dbReference>
<accession>A0A3E3J3S7</accession>
<dbReference type="EMBL" id="QVLV01000002">
    <property type="protein sequence ID" value="RGE64223.1"/>
    <property type="molecule type" value="Genomic_DNA"/>
</dbReference>
<feature type="transmembrane region" description="Helical" evidence="1">
    <location>
        <begin position="29"/>
        <end position="51"/>
    </location>
</feature>
<evidence type="ECO:0000313" key="3">
    <source>
        <dbReference type="EMBL" id="RGE73998.1"/>
    </source>
</evidence>
<keyword evidence="4" id="KW-1185">Reference proteome</keyword>
<dbReference type="RefSeq" id="WP_025489741.1">
    <property type="nucleotide sequence ID" value="NZ_CALBAU010000030.1"/>
</dbReference>
<evidence type="ECO:0000313" key="4">
    <source>
        <dbReference type="Proteomes" id="UP000260812"/>
    </source>
</evidence>
<evidence type="ECO:0000256" key="1">
    <source>
        <dbReference type="SAM" id="Phobius"/>
    </source>
</evidence>
<feature type="transmembrane region" description="Helical" evidence="1">
    <location>
        <begin position="92"/>
        <end position="110"/>
    </location>
</feature>
<proteinExistence type="predicted"/>
<gene>
    <name evidence="3" type="ORF">DWY69_02590</name>
    <name evidence="2" type="ORF">DXC51_03890</name>
</gene>
<dbReference type="OrthoDB" id="9781069at2"/>
<dbReference type="Proteomes" id="UP000260812">
    <property type="component" value="Unassembled WGS sequence"/>
</dbReference>